<dbReference type="InterPro" id="IPR037171">
    <property type="entry name" value="NagB/RpiA_transferase-like"/>
</dbReference>
<protein>
    <recommendedName>
        <fullName evidence="5">5-formyltetrahydrofolate cyclo-ligase</fullName>
        <ecNumber evidence="5">6.3.3.2</ecNumber>
    </recommendedName>
</protein>
<keyword evidence="3 4" id="KW-0067">ATP-binding</keyword>
<feature type="binding site" evidence="4">
    <location>
        <begin position="15"/>
        <end position="19"/>
    </location>
    <ligand>
        <name>ATP</name>
        <dbReference type="ChEBI" id="CHEBI:30616"/>
    </ligand>
</feature>
<dbReference type="PANTHER" id="PTHR23407:SF1">
    <property type="entry name" value="5-FORMYLTETRAHYDROFOLATE CYCLO-LIGASE"/>
    <property type="match status" value="1"/>
</dbReference>
<proteinExistence type="inferred from homology"/>
<comment type="similarity">
    <text evidence="1 5">Belongs to the 5-formyltetrahydrofolate cyclo-ligase family.</text>
</comment>
<dbReference type="EMBL" id="FMCW01000022">
    <property type="protein sequence ID" value="SCF04115.1"/>
    <property type="molecule type" value="Genomic_DNA"/>
</dbReference>
<dbReference type="PANTHER" id="PTHR23407">
    <property type="entry name" value="ATPASE INHIBITOR/5-FORMYLTETRAHYDROFOLATE CYCLO-LIGASE"/>
    <property type="match status" value="1"/>
</dbReference>
<dbReference type="GO" id="GO:0035999">
    <property type="term" value="P:tetrahydrofolate interconversion"/>
    <property type="evidence" value="ECO:0007669"/>
    <property type="project" value="TreeGrafter"/>
</dbReference>
<dbReference type="Pfam" id="PF01812">
    <property type="entry name" value="5-FTHF_cyc-lig"/>
    <property type="match status" value="1"/>
</dbReference>
<dbReference type="PIRSF" id="PIRSF006806">
    <property type="entry name" value="FTHF_cligase"/>
    <property type="match status" value="1"/>
</dbReference>
<feature type="binding site" evidence="4">
    <location>
        <begin position="147"/>
        <end position="155"/>
    </location>
    <ligand>
        <name>ATP</name>
        <dbReference type="ChEBI" id="CHEBI:30616"/>
    </ligand>
</feature>
<dbReference type="Proteomes" id="UP000199375">
    <property type="component" value="Unassembled WGS sequence"/>
</dbReference>
<keyword evidence="5" id="KW-0460">Magnesium</keyword>
<dbReference type="GO" id="GO:0009396">
    <property type="term" value="P:folic acid-containing compound biosynthetic process"/>
    <property type="evidence" value="ECO:0007669"/>
    <property type="project" value="TreeGrafter"/>
</dbReference>
<dbReference type="SUPFAM" id="SSF100950">
    <property type="entry name" value="NagB/RpiA/CoA transferase-like"/>
    <property type="match status" value="1"/>
</dbReference>
<reference evidence="6 7" key="1">
    <citation type="submission" date="2016-06" db="EMBL/GenBank/DDBJ databases">
        <authorList>
            <person name="Kjaerup R.B."/>
            <person name="Dalgaard T.S."/>
            <person name="Juul-Madsen H.R."/>
        </authorList>
    </citation>
    <scope>NUCLEOTIDE SEQUENCE [LARGE SCALE GENOMIC DNA]</scope>
    <source>
        <strain evidence="6 7">DSM 45626</strain>
    </source>
</reference>
<evidence type="ECO:0000256" key="4">
    <source>
        <dbReference type="PIRSR" id="PIRSR006806-1"/>
    </source>
</evidence>
<evidence type="ECO:0000256" key="2">
    <source>
        <dbReference type="ARBA" id="ARBA00022741"/>
    </source>
</evidence>
<feature type="binding site" evidence="4">
    <location>
        <position position="61"/>
    </location>
    <ligand>
        <name>substrate</name>
    </ligand>
</feature>
<name>A0A1C4X6N8_9ACTN</name>
<sequence>MPDFSDEAEVTHEAKRQARVELLARRRALPAPTRAAAAARVRAALTDLVRRLRPARVTAYVPVGSEPGGPELPEALRAALPPGGELLLPVLRDDLDLDWAAYTGPGCLVAAGRGLREPTGPRLGRAAVADARLVVVPALAVDRRGRRLGRGGGSYDRALARVGTDALTVALLHDGELVARLPAEPHDRPVRAVVSPSGGLRTLTGDSVSVRALPLDEPGSDDAPLALE</sequence>
<comment type="cofactor">
    <cofactor evidence="5">
        <name>Mg(2+)</name>
        <dbReference type="ChEBI" id="CHEBI:18420"/>
    </cofactor>
</comment>
<dbReference type="NCBIfam" id="TIGR02727">
    <property type="entry name" value="MTHFS_bact"/>
    <property type="match status" value="1"/>
</dbReference>
<dbReference type="GO" id="GO:0046872">
    <property type="term" value="F:metal ion binding"/>
    <property type="evidence" value="ECO:0007669"/>
    <property type="project" value="UniProtKB-KW"/>
</dbReference>
<dbReference type="EC" id="6.3.3.2" evidence="5"/>
<keyword evidence="5" id="KW-0479">Metal-binding</keyword>
<dbReference type="GO" id="GO:0005524">
    <property type="term" value="F:ATP binding"/>
    <property type="evidence" value="ECO:0007669"/>
    <property type="project" value="UniProtKB-KW"/>
</dbReference>
<keyword evidence="2 4" id="KW-0547">Nucleotide-binding</keyword>
<evidence type="ECO:0000256" key="1">
    <source>
        <dbReference type="ARBA" id="ARBA00010638"/>
    </source>
</evidence>
<organism evidence="6 7">
    <name type="scientific">Micromonospora haikouensis</name>
    <dbReference type="NCBI Taxonomy" id="686309"/>
    <lineage>
        <taxon>Bacteria</taxon>
        <taxon>Bacillati</taxon>
        <taxon>Actinomycetota</taxon>
        <taxon>Actinomycetes</taxon>
        <taxon>Micromonosporales</taxon>
        <taxon>Micromonosporaceae</taxon>
        <taxon>Micromonospora</taxon>
    </lineage>
</organism>
<dbReference type="InterPro" id="IPR024185">
    <property type="entry name" value="FTHF_cligase-like_sf"/>
</dbReference>
<dbReference type="RefSeq" id="WP_077936020.1">
    <property type="nucleotide sequence ID" value="NZ_CBDREH010000006.1"/>
</dbReference>
<dbReference type="Gene3D" id="3.40.50.10420">
    <property type="entry name" value="NagB/RpiA/CoA transferase-like"/>
    <property type="match status" value="1"/>
</dbReference>
<feature type="binding site" evidence="4">
    <location>
        <position position="66"/>
    </location>
    <ligand>
        <name>substrate</name>
    </ligand>
</feature>
<dbReference type="InterPro" id="IPR002698">
    <property type="entry name" value="FTHF_cligase"/>
</dbReference>
<evidence type="ECO:0000256" key="5">
    <source>
        <dbReference type="RuleBase" id="RU361279"/>
    </source>
</evidence>
<accession>A0A1C4X6N8</accession>
<dbReference type="AlphaFoldDB" id="A0A1C4X6N8"/>
<gene>
    <name evidence="6" type="ORF">GA0070558_12250</name>
</gene>
<evidence type="ECO:0000313" key="7">
    <source>
        <dbReference type="Proteomes" id="UP000199375"/>
    </source>
</evidence>
<comment type="catalytic activity">
    <reaction evidence="5">
        <text>(6S)-5-formyl-5,6,7,8-tetrahydrofolate + ATP = (6R)-5,10-methenyltetrahydrofolate + ADP + phosphate</text>
        <dbReference type="Rhea" id="RHEA:10488"/>
        <dbReference type="ChEBI" id="CHEBI:30616"/>
        <dbReference type="ChEBI" id="CHEBI:43474"/>
        <dbReference type="ChEBI" id="CHEBI:57455"/>
        <dbReference type="ChEBI" id="CHEBI:57457"/>
        <dbReference type="ChEBI" id="CHEBI:456216"/>
        <dbReference type="EC" id="6.3.3.2"/>
    </reaction>
</comment>
<dbReference type="GO" id="GO:0030272">
    <property type="term" value="F:5-formyltetrahydrofolate cyclo-ligase activity"/>
    <property type="evidence" value="ECO:0007669"/>
    <property type="project" value="UniProtKB-EC"/>
</dbReference>
<evidence type="ECO:0000313" key="6">
    <source>
        <dbReference type="EMBL" id="SCF04115.1"/>
    </source>
</evidence>
<keyword evidence="6" id="KW-0436">Ligase</keyword>
<evidence type="ECO:0000256" key="3">
    <source>
        <dbReference type="ARBA" id="ARBA00022840"/>
    </source>
</evidence>